<dbReference type="PANTHER" id="PTHR48100">
    <property type="entry name" value="BROAD-SPECIFICITY PHOSPHATASE YOR283W-RELATED"/>
    <property type="match status" value="1"/>
</dbReference>
<dbReference type="InterPro" id="IPR029033">
    <property type="entry name" value="His_PPase_superfam"/>
</dbReference>
<dbReference type="PANTHER" id="PTHR48100:SF44">
    <property type="entry name" value="PHOSPHATASE C1620.13-RELATED"/>
    <property type="match status" value="1"/>
</dbReference>
<dbReference type="Pfam" id="PF00300">
    <property type="entry name" value="His_Phos_1"/>
    <property type="match status" value="1"/>
</dbReference>
<proteinExistence type="predicted"/>
<reference evidence="1" key="2">
    <citation type="journal article" date="2021" name="PeerJ">
        <title>Extensive microbial diversity within the chicken gut microbiome revealed by metagenomics and culture.</title>
        <authorList>
            <person name="Gilroy R."/>
            <person name="Ravi A."/>
            <person name="Getino M."/>
            <person name="Pursley I."/>
            <person name="Horton D.L."/>
            <person name="Alikhan N.F."/>
            <person name="Baker D."/>
            <person name="Gharbi K."/>
            <person name="Hall N."/>
            <person name="Watson M."/>
            <person name="Adriaenssens E.M."/>
            <person name="Foster-Nyarko E."/>
            <person name="Jarju S."/>
            <person name="Secka A."/>
            <person name="Antonio M."/>
            <person name="Oren A."/>
            <person name="Chaudhuri R.R."/>
            <person name="La Ragione R."/>
            <person name="Hildebrand F."/>
            <person name="Pallen M.J."/>
        </authorList>
    </citation>
    <scope>NUCLEOTIDE SEQUENCE</scope>
    <source>
        <strain evidence="1">CHK199-13235</strain>
    </source>
</reference>
<dbReference type="Gene3D" id="3.40.50.1240">
    <property type="entry name" value="Phosphoglycerate mutase-like"/>
    <property type="match status" value="1"/>
</dbReference>
<name>A0A9D1FMB2_9FIRM</name>
<comment type="caution">
    <text evidence="1">The sequence shown here is derived from an EMBL/GenBank/DDBJ whole genome shotgun (WGS) entry which is preliminary data.</text>
</comment>
<accession>A0A9D1FMB2</accession>
<dbReference type="InterPro" id="IPR050275">
    <property type="entry name" value="PGM_Phosphatase"/>
</dbReference>
<dbReference type="GO" id="GO:0005829">
    <property type="term" value="C:cytosol"/>
    <property type="evidence" value="ECO:0007669"/>
    <property type="project" value="TreeGrafter"/>
</dbReference>
<dbReference type="InterPro" id="IPR013078">
    <property type="entry name" value="His_Pase_superF_clade-1"/>
</dbReference>
<evidence type="ECO:0000313" key="1">
    <source>
        <dbReference type="EMBL" id="HIS75820.1"/>
    </source>
</evidence>
<sequence length="198" mass="21962">MQVTFIRHGKTSGNLRGAYVGRTDESLCPEGIAVLRENQQAGFYPAEPGILLASPMKRCMETAELLFPSGEIRTVSDFRETDFGEFEGKSYEDLNGNPDYQRWIDSGGSIAFPGGESPEDFKKRCAAAFLETMKEIPEDAFVAIVCHGGAIMAILDAFSHPHGDFYNWQAKNGGGFRCRYDPETGRLEHITPLGDRRN</sequence>
<gene>
    <name evidence="1" type="ORF">IAB51_03320</name>
</gene>
<evidence type="ECO:0000313" key="2">
    <source>
        <dbReference type="Proteomes" id="UP000824002"/>
    </source>
</evidence>
<dbReference type="SMART" id="SM00855">
    <property type="entry name" value="PGAM"/>
    <property type="match status" value="1"/>
</dbReference>
<dbReference type="GO" id="GO:0016791">
    <property type="term" value="F:phosphatase activity"/>
    <property type="evidence" value="ECO:0007669"/>
    <property type="project" value="TreeGrafter"/>
</dbReference>
<dbReference type="SUPFAM" id="SSF53254">
    <property type="entry name" value="Phosphoglycerate mutase-like"/>
    <property type="match status" value="1"/>
</dbReference>
<dbReference type="AlphaFoldDB" id="A0A9D1FMB2"/>
<dbReference type="EMBL" id="DVJP01000026">
    <property type="protein sequence ID" value="HIS75820.1"/>
    <property type="molecule type" value="Genomic_DNA"/>
</dbReference>
<reference evidence="1" key="1">
    <citation type="submission" date="2020-10" db="EMBL/GenBank/DDBJ databases">
        <authorList>
            <person name="Gilroy R."/>
        </authorList>
    </citation>
    <scope>NUCLEOTIDE SEQUENCE</scope>
    <source>
        <strain evidence="1">CHK199-13235</strain>
    </source>
</reference>
<dbReference type="Proteomes" id="UP000824002">
    <property type="component" value="Unassembled WGS sequence"/>
</dbReference>
<organism evidence="1 2">
    <name type="scientific">Candidatus Merdivicinus excrementipullorum</name>
    <dbReference type="NCBI Taxonomy" id="2840867"/>
    <lineage>
        <taxon>Bacteria</taxon>
        <taxon>Bacillati</taxon>
        <taxon>Bacillota</taxon>
        <taxon>Clostridia</taxon>
        <taxon>Eubacteriales</taxon>
        <taxon>Oscillospiraceae</taxon>
        <taxon>Oscillospiraceae incertae sedis</taxon>
        <taxon>Candidatus Merdivicinus</taxon>
    </lineage>
</organism>
<protein>
    <submittedName>
        <fullName evidence="1">Histidine phosphatase family protein</fullName>
    </submittedName>
</protein>
<dbReference type="CDD" id="cd07067">
    <property type="entry name" value="HP_PGM_like"/>
    <property type="match status" value="1"/>
</dbReference>